<dbReference type="InterPro" id="IPR000611">
    <property type="entry name" value="NPY_rcpt"/>
</dbReference>
<evidence type="ECO:0000259" key="11">
    <source>
        <dbReference type="PROSITE" id="PS50262"/>
    </source>
</evidence>
<dbReference type="PANTHER" id="PTHR24235:SF3">
    <property type="entry name" value="G-PROTEIN COUPLED RECEPTOR NPR-8-RELATED"/>
    <property type="match status" value="1"/>
</dbReference>
<dbReference type="PROSITE" id="PS00237">
    <property type="entry name" value="G_PROTEIN_RECEP_F1_1"/>
    <property type="match status" value="1"/>
</dbReference>
<evidence type="ECO:0000256" key="10">
    <source>
        <dbReference type="SAM" id="Phobius"/>
    </source>
</evidence>
<evidence type="ECO:0000256" key="8">
    <source>
        <dbReference type="ARBA" id="ARBA00023224"/>
    </source>
</evidence>
<evidence type="ECO:0000256" key="7">
    <source>
        <dbReference type="ARBA" id="ARBA00023170"/>
    </source>
</evidence>
<feature type="transmembrane region" description="Helical" evidence="10">
    <location>
        <begin position="307"/>
        <end position="330"/>
    </location>
</feature>
<dbReference type="AlphaFoldDB" id="A0A077Z669"/>
<evidence type="ECO:0000313" key="12">
    <source>
        <dbReference type="EMBL" id="CDW55987.1"/>
    </source>
</evidence>
<dbReference type="SUPFAM" id="SSF81321">
    <property type="entry name" value="Family A G protein-coupled receptor-like"/>
    <property type="match status" value="1"/>
</dbReference>
<dbReference type="EMBL" id="HG805999">
    <property type="protein sequence ID" value="CDW55987.1"/>
    <property type="molecule type" value="Genomic_DNA"/>
</dbReference>
<proteinExistence type="inferred from homology"/>
<sequence length="384" mass="43710">MTTAEQCFEESGFPEHDDDFWKTCLRNLAVTRLFTDAEATLFTVAYSILCGTGLLSNGLLIVVLFSDLKLRRASDVFVLNLALSNFLLAALYIPFLWLPVNQGDFKHGLFFCRFANALPGSNIYCSTLTISVMAVDRYYQVVNIRQQLVATQRHFIAILVAGLIWLFAFALSLPYLLNYDLKVVYFPLEYAQRFNKSEEIVLFTSCALRPPSCTDSGLNLEEEKNCTQRVELVVTVLQAVFLYAIPLIVLIVYCLKLTHFLKQNEQRIQQKRVLSKEKLLRCATTETNTTLQSSSGVRSRNTRAIKLLFAMASSYALVWMPFQGLSLYISLRSSDWPEDRVTLVMRIDEAFKLISMLSICINPVIYGFMNKNLSKRLKALLAKK</sequence>
<evidence type="ECO:0000256" key="2">
    <source>
        <dbReference type="ARBA" id="ARBA00010663"/>
    </source>
</evidence>
<reference evidence="12" key="2">
    <citation type="submission" date="2014-03" db="EMBL/GenBank/DDBJ databases">
        <title>The whipworm genome and dual-species transcriptomics of an intimate host-pathogen interaction.</title>
        <authorList>
            <person name="Foth B.J."/>
            <person name="Tsai I.J."/>
            <person name="Reid A.J."/>
            <person name="Bancroft A.J."/>
            <person name="Nichol S."/>
            <person name="Tracey A."/>
            <person name="Holroyd N."/>
            <person name="Cotton J.A."/>
            <person name="Stanley E.J."/>
            <person name="Zarowiecki M."/>
            <person name="Liu J.Z."/>
            <person name="Huckvale T."/>
            <person name="Cooper P.J."/>
            <person name="Grencis R.K."/>
            <person name="Berriman M."/>
        </authorList>
    </citation>
    <scope>NUCLEOTIDE SEQUENCE [LARGE SCALE GENOMIC DNA]</scope>
</reference>
<dbReference type="Proteomes" id="UP000030665">
    <property type="component" value="Unassembled WGS sequence"/>
</dbReference>
<evidence type="ECO:0000256" key="4">
    <source>
        <dbReference type="ARBA" id="ARBA00022989"/>
    </source>
</evidence>
<feature type="domain" description="G-protein coupled receptors family 1 profile" evidence="11">
    <location>
        <begin position="56"/>
        <end position="366"/>
    </location>
</feature>
<dbReference type="PROSITE" id="PS50262">
    <property type="entry name" value="G_PROTEIN_RECEP_F1_2"/>
    <property type="match status" value="1"/>
</dbReference>
<keyword evidence="4 10" id="KW-1133">Transmembrane helix</keyword>
<evidence type="ECO:0000256" key="3">
    <source>
        <dbReference type="ARBA" id="ARBA00022692"/>
    </source>
</evidence>
<dbReference type="STRING" id="36087.A0A077Z669"/>
<name>A0A077Z669_TRITR</name>
<dbReference type="PANTHER" id="PTHR24235">
    <property type="entry name" value="NEUROPEPTIDE Y RECEPTOR"/>
    <property type="match status" value="1"/>
</dbReference>
<evidence type="ECO:0000256" key="1">
    <source>
        <dbReference type="ARBA" id="ARBA00004141"/>
    </source>
</evidence>
<dbReference type="Gene3D" id="1.20.1070.10">
    <property type="entry name" value="Rhodopsin 7-helix transmembrane proteins"/>
    <property type="match status" value="1"/>
</dbReference>
<feature type="transmembrane region" description="Helical" evidence="10">
    <location>
        <begin position="117"/>
        <end position="135"/>
    </location>
</feature>
<keyword evidence="7 9" id="KW-0675">Receptor</keyword>
<feature type="transmembrane region" description="Helical" evidence="10">
    <location>
        <begin position="350"/>
        <end position="369"/>
    </location>
</feature>
<accession>A0A077Z669</accession>
<evidence type="ECO:0000256" key="9">
    <source>
        <dbReference type="RuleBase" id="RU000688"/>
    </source>
</evidence>
<dbReference type="GO" id="GO:0004983">
    <property type="term" value="F:neuropeptide Y receptor activity"/>
    <property type="evidence" value="ECO:0007669"/>
    <property type="project" value="InterPro"/>
</dbReference>
<comment type="similarity">
    <text evidence="2 9">Belongs to the G-protein coupled receptor 1 family.</text>
</comment>
<dbReference type="PRINTS" id="PR01012">
    <property type="entry name" value="NRPEPTIDEYR"/>
</dbReference>
<dbReference type="OrthoDB" id="9046662at2759"/>
<dbReference type="InterPro" id="IPR000276">
    <property type="entry name" value="GPCR_Rhodpsn"/>
</dbReference>
<protein>
    <submittedName>
        <fullName evidence="12">G protein coupled receptor</fullName>
    </submittedName>
</protein>
<gene>
    <name evidence="12" type="ORF">TTRE_0000426101</name>
</gene>
<feature type="transmembrane region" description="Helical" evidence="10">
    <location>
        <begin position="44"/>
        <end position="65"/>
    </location>
</feature>
<evidence type="ECO:0000313" key="13">
    <source>
        <dbReference type="Proteomes" id="UP000030665"/>
    </source>
</evidence>
<evidence type="ECO:0000256" key="5">
    <source>
        <dbReference type="ARBA" id="ARBA00023040"/>
    </source>
</evidence>
<feature type="transmembrane region" description="Helical" evidence="10">
    <location>
        <begin position="155"/>
        <end position="177"/>
    </location>
</feature>
<dbReference type="PRINTS" id="PR00237">
    <property type="entry name" value="GPCRRHODOPSN"/>
</dbReference>
<feature type="transmembrane region" description="Helical" evidence="10">
    <location>
        <begin position="77"/>
        <end position="97"/>
    </location>
</feature>
<reference evidence="12" key="1">
    <citation type="submission" date="2014-01" db="EMBL/GenBank/DDBJ databases">
        <authorList>
            <person name="Aslett M."/>
        </authorList>
    </citation>
    <scope>NUCLEOTIDE SEQUENCE</scope>
</reference>
<keyword evidence="8 9" id="KW-0807">Transducer</keyword>
<dbReference type="GO" id="GO:0016020">
    <property type="term" value="C:membrane"/>
    <property type="evidence" value="ECO:0007669"/>
    <property type="project" value="UniProtKB-SubCell"/>
</dbReference>
<dbReference type="Pfam" id="PF00001">
    <property type="entry name" value="7tm_1"/>
    <property type="match status" value="1"/>
</dbReference>
<organism evidence="12 13">
    <name type="scientific">Trichuris trichiura</name>
    <name type="common">Whipworm</name>
    <name type="synonym">Trichocephalus trichiurus</name>
    <dbReference type="NCBI Taxonomy" id="36087"/>
    <lineage>
        <taxon>Eukaryota</taxon>
        <taxon>Metazoa</taxon>
        <taxon>Ecdysozoa</taxon>
        <taxon>Nematoda</taxon>
        <taxon>Enoplea</taxon>
        <taxon>Dorylaimia</taxon>
        <taxon>Trichinellida</taxon>
        <taxon>Trichuridae</taxon>
        <taxon>Trichuris</taxon>
    </lineage>
</organism>
<comment type="subcellular location">
    <subcellularLocation>
        <location evidence="1">Membrane</location>
        <topology evidence="1">Multi-pass membrane protein</topology>
    </subcellularLocation>
</comment>
<keyword evidence="6 10" id="KW-0472">Membrane</keyword>
<keyword evidence="5 9" id="KW-0297">G-protein coupled receptor</keyword>
<feature type="transmembrane region" description="Helical" evidence="10">
    <location>
        <begin position="232"/>
        <end position="255"/>
    </location>
</feature>
<dbReference type="InterPro" id="IPR017452">
    <property type="entry name" value="GPCR_Rhodpsn_7TM"/>
</dbReference>
<keyword evidence="13" id="KW-1185">Reference proteome</keyword>
<evidence type="ECO:0000256" key="6">
    <source>
        <dbReference type="ARBA" id="ARBA00023136"/>
    </source>
</evidence>
<keyword evidence="3 9" id="KW-0812">Transmembrane</keyword>